<dbReference type="GO" id="GO:0006811">
    <property type="term" value="P:monoatomic ion transport"/>
    <property type="evidence" value="ECO:0007669"/>
    <property type="project" value="UniProtKB-KW"/>
</dbReference>
<keyword evidence="11" id="KW-0472">Membrane</keyword>
<evidence type="ECO:0000259" key="16">
    <source>
        <dbReference type="Pfam" id="PF22461"/>
    </source>
</evidence>
<evidence type="ECO:0000256" key="7">
    <source>
        <dbReference type="ARBA" id="ARBA00022729"/>
    </source>
</evidence>
<evidence type="ECO:0000313" key="18">
    <source>
        <dbReference type="Proteomes" id="UP000199072"/>
    </source>
</evidence>
<dbReference type="GO" id="GO:0009279">
    <property type="term" value="C:cell outer membrane"/>
    <property type="evidence" value="ECO:0007669"/>
    <property type="project" value="UniProtKB-SubCell"/>
</dbReference>
<keyword evidence="14" id="KW-0449">Lipoprotein</keyword>
<dbReference type="Pfam" id="PF02563">
    <property type="entry name" value="Poly_export"/>
    <property type="match status" value="1"/>
</dbReference>
<evidence type="ECO:0000256" key="3">
    <source>
        <dbReference type="ARBA" id="ARBA00022448"/>
    </source>
</evidence>
<accession>A0A1G6UJJ7</accession>
<dbReference type="STRING" id="1391627.SAMN05216464_101674"/>
<gene>
    <name evidence="17" type="ORF">SAMN05216464_101674</name>
</gene>
<dbReference type="RefSeq" id="WP_091144233.1">
    <property type="nucleotide sequence ID" value="NZ_FNAI01000001.1"/>
</dbReference>
<feature type="domain" description="SLBB" evidence="16">
    <location>
        <begin position="144"/>
        <end position="223"/>
    </location>
</feature>
<evidence type="ECO:0000256" key="5">
    <source>
        <dbReference type="ARBA" id="ARBA00022597"/>
    </source>
</evidence>
<evidence type="ECO:0000256" key="9">
    <source>
        <dbReference type="ARBA" id="ARBA00023065"/>
    </source>
</evidence>
<sequence>MRLLITVFFICSILFNLSSCSSKQYQSLFEQKSTNTIDTVSPKNNPAFIGYRIKPQDIIQIRNLQNISYIVDAAPSTSASGGGATGGSGQTYQVEEDGSVALPVIGHVNIAGLTRPQAAKLVEDLYRKSLLKDPIIELKITNLKVTLLGELTSQGSFPLIKDKTTLVEMIGQAGGLTKNANETNIKIIRGDQLNPQVTLINLRDIQSINDPRAILQSGDIVYVSQNKRSVRNENLQNISAVSQPALLLLNTALLILSFSRR</sequence>
<keyword evidence="12" id="KW-0564">Palmitate</keyword>
<evidence type="ECO:0000259" key="15">
    <source>
        <dbReference type="Pfam" id="PF02563"/>
    </source>
</evidence>
<evidence type="ECO:0000313" key="17">
    <source>
        <dbReference type="EMBL" id="SDD41600.1"/>
    </source>
</evidence>
<reference evidence="17 18" key="1">
    <citation type="submission" date="2016-10" db="EMBL/GenBank/DDBJ databases">
        <authorList>
            <person name="de Groot N.N."/>
        </authorList>
    </citation>
    <scope>NUCLEOTIDE SEQUENCE [LARGE SCALE GENOMIC DNA]</scope>
    <source>
        <strain evidence="17 18">47C3B</strain>
    </source>
</reference>
<dbReference type="AlphaFoldDB" id="A0A1G6UJJ7"/>
<protein>
    <submittedName>
        <fullName evidence="17">Polysaccharide export outer membrane protein</fullName>
    </submittedName>
</protein>
<dbReference type="Gene3D" id="3.10.560.10">
    <property type="entry name" value="Outer membrane lipoprotein wza domain like"/>
    <property type="match status" value="1"/>
</dbReference>
<evidence type="ECO:0000256" key="8">
    <source>
        <dbReference type="ARBA" id="ARBA00023047"/>
    </source>
</evidence>
<keyword evidence="5" id="KW-0762">Sugar transport</keyword>
<dbReference type="OrthoDB" id="937431at2"/>
<evidence type="ECO:0000256" key="11">
    <source>
        <dbReference type="ARBA" id="ARBA00023136"/>
    </source>
</evidence>
<keyword evidence="3" id="KW-0813">Transport</keyword>
<name>A0A1G6UJJ7_9SPHI</name>
<keyword evidence="7" id="KW-0732">Signal</keyword>
<keyword evidence="8" id="KW-0625">Polysaccharide transport</keyword>
<keyword evidence="10" id="KW-0626">Porin</keyword>
<evidence type="ECO:0000256" key="14">
    <source>
        <dbReference type="ARBA" id="ARBA00023288"/>
    </source>
</evidence>
<dbReference type="GO" id="GO:0046930">
    <property type="term" value="C:pore complex"/>
    <property type="evidence" value="ECO:0007669"/>
    <property type="project" value="UniProtKB-KW"/>
</dbReference>
<dbReference type="PANTHER" id="PTHR33619">
    <property type="entry name" value="POLYSACCHARIDE EXPORT PROTEIN GFCE-RELATED"/>
    <property type="match status" value="1"/>
</dbReference>
<dbReference type="GO" id="GO:0015159">
    <property type="term" value="F:polysaccharide transmembrane transporter activity"/>
    <property type="evidence" value="ECO:0007669"/>
    <property type="project" value="InterPro"/>
</dbReference>
<evidence type="ECO:0000256" key="4">
    <source>
        <dbReference type="ARBA" id="ARBA00022452"/>
    </source>
</evidence>
<comment type="similarity">
    <text evidence="2">Belongs to the BexD/CtrA/VexA family.</text>
</comment>
<keyword evidence="13" id="KW-0998">Cell outer membrane</keyword>
<dbReference type="InterPro" id="IPR003715">
    <property type="entry name" value="Poly_export_N"/>
</dbReference>
<dbReference type="Proteomes" id="UP000199072">
    <property type="component" value="Unassembled WGS sequence"/>
</dbReference>
<evidence type="ECO:0000256" key="2">
    <source>
        <dbReference type="ARBA" id="ARBA00009450"/>
    </source>
</evidence>
<dbReference type="InterPro" id="IPR054765">
    <property type="entry name" value="SLBB_dom"/>
</dbReference>
<dbReference type="GO" id="GO:0015288">
    <property type="term" value="F:porin activity"/>
    <property type="evidence" value="ECO:0007669"/>
    <property type="project" value="UniProtKB-KW"/>
</dbReference>
<proteinExistence type="inferred from homology"/>
<evidence type="ECO:0000256" key="12">
    <source>
        <dbReference type="ARBA" id="ARBA00023139"/>
    </source>
</evidence>
<feature type="domain" description="Polysaccharide export protein N-terminal" evidence="15">
    <location>
        <begin position="50"/>
        <end position="140"/>
    </location>
</feature>
<evidence type="ECO:0000256" key="1">
    <source>
        <dbReference type="ARBA" id="ARBA00004571"/>
    </source>
</evidence>
<dbReference type="InterPro" id="IPR049712">
    <property type="entry name" value="Poly_export"/>
</dbReference>
<organism evidence="17 18">
    <name type="scientific">Mucilaginibacter pineti</name>
    <dbReference type="NCBI Taxonomy" id="1391627"/>
    <lineage>
        <taxon>Bacteria</taxon>
        <taxon>Pseudomonadati</taxon>
        <taxon>Bacteroidota</taxon>
        <taxon>Sphingobacteriia</taxon>
        <taxon>Sphingobacteriales</taxon>
        <taxon>Sphingobacteriaceae</taxon>
        <taxon>Mucilaginibacter</taxon>
    </lineage>
</organism>
<keyword evidence="18" id="KW-1185">Reference proteome</keyword>
<keyword evidence="9" id="KW-0406">Ion transport</keyword>
<evidence type="ECO:0000256" key="6">
    <source>
        <dbReference type="ARBA" id="ARBA00022692"/>
    </source>
</evidence>
<dbReference type="Pfam" id="PF22461">
    <property type="entry name" value="SLBB_2"/>
    <property type="match status" value="1"/>
</dbReference>
<dbReference type="PANTHER" id="PTHR33619:SF3">
    <property type="entry name" value="POLYSACCHARIDE EXPORT PROTEIN GFCE-RELATED"/>
    <property type="match status" value="1"/>
</dbReference>
<dbReference type="EMBL" id="FNAI01000001">
    <property type="protein sequence ID" value="SDD41600.1"/>
    <property type="molecule type" value="Genomic_DNA"/>
</dbReference>
<evidence type="ECO:0000256" key="13">
    <source>
        <dbReference type="ARBA" id="ARBA00023237"/>
    </source>
</evidence>
<keyword evidence="4" id="KW-1134">Transmembrane beta strand</keyword>
<keyword evidence="6" id="KW-0812">Transmembrane</keyword>
<evidence type="ECO:0000256" key="10">
    <source>
        <dbReference type="ARBA" id="ARBA00023114"/>
    </source>
</evidence>
<comment type="subcellular location">
    <subcellularLocation>
        <location evidence="1">Cell outer membrane</location>
        <topology evidence="1">Multi-pass membrane protein</topology>
    </subcellularLocation>
</comment>